<proteinExistence type="predicted"/>
<dbReference type="InterPro" id="IPR002110">
    <property type="entry name" value="Ankyrin_rpt"/>
</dbReference>
<comment type="caution">
    <text evidence="1">The sequence shown here is derived from an EMBL/GenBank/DDBJ whole genome shotgun (WGS) entry which is preliminary data.</text>
</comment>
<dbReference type="AlphaFoldDB" id="A0A8T1V982"/>
<dbReference type="PANTHER" id="PTHR46586:SF3">
    <property type="entry name" value="ANKYRIN REPEAT-CONTAINING PROTEIN"/>
    <property type="match status" value="1"/>
</dbReference>
<dbReference type="OrthoDB" id="95220at2759"/>
<protein>
    <recommendedName>
        <fullName evidence="3">Ankyrin repeat-containing domain</fullName>
    </recommendedName>
</protein>
<dbReference type="Proteomes" id="UP000694044">
    <property type="component" value="Unassembled WGS sequence"/>
</dbReference>
<dbReference type="InterPro" id="IPR052050">
    <property type="entry name" value="SecEffector_AnkRepeat"/>
</dbReference>
<evidence type="ECO:0008006" key="3">
    <source>
        <dbReference type="Google" id="ProtNLM"/>
    </source>
</evidence>
<evidence type="ECO:0000313" key="1">
    <source>
        <dbReference type="EMBL" id="KAG7376649.1"/>
    </source>
</evidence>
<keyword evidence="2" id="KW-1185">Reference proteome</keyword>
<dbReference type="PANTHER" id="PTHR46586">
    <property type="entry name" value="ANKYRIN REPEAT-CONTAINING PROTEIN"/>
    <property type="match status" value="1"/>
</dbReference>
<gene>
    <name evidence="1" type="ORF">PHYPSEUDO_012954</name>
</gene>
<sequence>MTPSEAATDAAETGHLQRLQTLVLRIQLQDKRSDFAWEVLDAAAENGEVRAVQLLWEHAKESSPEYHRNSCPASERSNALNLAVSGGHVDVARVLLTPDRFHWGAEAAFLLAVEGGQQTVVTFMRSFYVAAVHQRITLANFLLETGRVSPKAFDAVFKRVCSSGLLGVVVLLYEKKRASTQSIHRAFVSPTTLEVVKFLYSNEDIFDDCIAKVLKAAVQCDRQSQEGRAGIVEFLFYTQRIHVPAAESLELAASCSNTFVMAFICTGECVSLDLVMKAFTTATKSDSINVVREMWAKTHIRRNALVDGLMIASTGGATQVIDLKTFSSNEVTQVFRNAALTEQQRVAQLFYNKLRMSSTVMNELFQEAAQSGDTKVIALLAEIPCISRSAKNEALMCAASQNWKNIVVSLVDHGYWPRHKLKEALSLARNDHIQEILRSALTTTSHPAC</sequence>
<reference evidence="1" key="1">
    <citation type="submission" date="2021-02" db="EMBL/GenBank/DDBJ databases">
        <authorList>
            <person name="Palmer J.M."/>
        </authorList>
    </citation>
    <scope>NUCLEOTIDE SEQUENCE</scope>
    <source>
        <strain evidence="1">SCRP734</strain>
    </source>
</reference>
<evidence type="ECO:0000313" key="2">
    <source>
        <dbReference type="Proteomes" id="UP000694044"/>
    </source>
</evidence>
<organism evidence="1 2">
    <name type="scientific">Phytophthora pseudosyringae</name>
    <dbReference type="NCBI Taxonomy" id="221518"/>
    <lineage>
        <taxon>Eukaryota</taxon>
        <taxon>Sar</taxon>
        <taxon>Stramenopiles</taxon>
        <taxon>Oomycota</taxon>
        <taxon>Peronosporomycetes</taxon>
        <taxon>Peronosporales</taxon>
        <taxon>Peronosporaceae</taxon>
        <taxon>Phytophthora</taxon>
    </lineage>
</organism>
<accession>A0A8T1V982</accession>
<dbReference type="Pfam" id="PF12796">
    <property type="entry name" value="Ank_2"/>
    <property type="match status" value="1"/>
</dbReference>
<name>A0A8T1V982_9STRA</name>
<dbReference type="EMBL" id="JAGDFM010000649">
    <property type="protein sequence ID" value="KAG7376649.1"/>
    <property type="molecule type" value="Genomic_DNA"/>
</dbReference>